<dbReference type="InterPro" id="IPR001312">
    <property type="entry name" value="Hexokinase"/>
</dbReference>
<evidence type="ECO:0000313" key="15">
    <source>
        <dbReference type="EMBL" id="EER11101.1"/>
    </source>
</evidence>
<dbReference type="GO" id="GO:0006006">
    <property type="term" value="P:glucose metabolic process"/>
    <property type="evidence" value="ECO:0007669"/>
    <property type="project" value="TreeGrafter"/>
</dbReference>
<evidence type="ECO:0000256" key="3">
    <source>
        <dbReference type="ARBA" id="ARBA00009225"/>
    </source>
</evidence>
<comment type="catalytic activity">
    <reaction evidence="10">
        <text>D-fructose + ATP = D-fructose 6-phosphate + ADP + H(+)</text>
        <dbReference type="Rhea" id="RHEA:16125"/>
        <dbReference type="ChEBI" id="CHEBI:15378"/>
        <dbReference type="ChEBI" id="CHEBI:30616"/>
        <dbReference type="ChEBI" id="CHEBI:37721"/>
        <dbReference type="ChEBI" id="CHEBI:61527"/>
        <dbReference type="ChEBI" id="CHEBI:456216"/>
        <dbReference type="EC" id="2.7.1.1"/>
    </reaction>
    <physiologicalReaction direction="left-to-right" evidence="10">
        <dbReference type="Rhea" id="RHEA:16126"/>
    </physiologicalReaction>
</comment>
<keyword evidence="5 12" id="KW-0547">Nucleotide-binding</keyword>
<dbReference type="GO" id="GO:0005739">
    <property type="term" value="C:mitochondrion"/>
    <property type="evidence" value="ECO:0007669"/>
    <property type="project" value="TreeGrafter"/>
</dbReference>
<sequence length="539" mass="58128">MVSTTLPSDISDRLTEAVGKFEISKDVMIKVKDDFLDEMKLGWEAGQGAGAPPEASSVKMLTSHINVLPRGHEAGIYYALDLGGTNLRVLRVVLSSEKQPEIAENRKPIPHDVMGGTAEDLFGFIAATAKELTDKFHDDDLMPAGFTFSFPMSQSAINHGKVIEWTKGFSATGVVGEDPAELLNKAFKEQGVPIYVAALCNDTVGTLMTCSYEFEGCGTCRVGMIIGTGTNAAYSDPTLGNLVINCEWGGYNFKEVPSVLNCYDEDVDRASPNKGRQYFEKTISGMYLGELTRLATRDVLKGYSAHLPDFLNESGLDTKYVCAALEGDNLGCDDEVIMTVFRGIGEAKVLNEYDRAVDEASPNPGKQLYEKTISGMYLGELTRLACLDVLEGYAANKQLPDFLTKGPLDAKFVCAALEDDGLNCDDQVVRVVFRTIGDAVVERSANLCAAGLAAVAEKCGIGRENKRHMREVCVDHGMPRCLTIGVDGSLYLKGYQYPDRLSMAFSKIVGDVMASLIHTVHSSDGSGVGAALMAAAVSQ</sequence>
<evidence type="ECO:0000256" key="9">
    <source>
        <dbReference type="ARBA" id="ARBA00044613"/>
    </source>
</evidence>
<feature type="domain" description="Hexokinase N-terminal" evidence="13">
    <location>
        <begin position="15"/>
        <end position="212"/>
    </location>
</feature>
<dbReference type="GO" id="GO:0006096">
    <property type="term" value="P:glycolytic process"/>
    <property type="evidence" value="ECO:0007669"/>
    <property type="project" value="UniProtKB-UniPathway"/>
</dbReference>
<dbReference type="AlphaFoldDB" id="C5KWM6"/>
<evidence type="ECO:0000256" key="1">
    <source>
        <dbReference type="ARBA" id="ARBA00004888"/>
    </source>
</evidence>
<dbReference type="RefSeq" id="XP_002779306.1">
    <property type="nucleotide sequence ID" value="XM_002779260.1"/>
</dbReference>
<evidence type="ECO:0000256" key="12">
    <source>
        <dbReference type="RuleBase" id="RU362007"/>
    </source>
</evidence>
<dbReference type="GO" id="GO:0001678">
    <property type="term" value="P:intracellular glucose homeostasis"/>
    <property type="evidence" value="ECO:0007669"/>
    <property type="project" value="InterPro"/>
</dbReference>
<dbReference type="InterPro" id="IPR022672">
    <property type="entry name" value="Hexokinase_N"/>
</dbReference>
<evidence type="ECO:0000259" key="14">
    <source>
        <dbReference type="Pfam" id="PF03727"/>
    </source>
</evidence>
<evidence type="ECO:0000313" key="16">
    <source>
        <dbReference type="Proteomes" id="UP000007800"/>
    </source>
</evidence>
<dbReference type="PROSITE" id="PS51748">
    <property type="entry name" value="HEXOKINASE_2"/>
    <property type="match status" value="1"/>
</dbReference>
<keyword evidence="8 12" id="KW-0324">Glycolysis</keyword>
<dbReference type="SUPFAM" id="SSF53067">
    <property type="entry name" value="Actin-like ATPase domain"/>
    <property type="match status" value="3"/>
</dbReference>
<feature type="domain" description="Hexokinase C-terminal" evidence="14">
    <location>
        <begin position="348"/>
        <end position="535"/>
    </location>
</feature>
<dbReference type="Gene3D" id="3.30.420.40">
    <property type="match status" value="1"/>
</dbReference>
<evidence type="ECO:0000256" key="4">
    <source>
        <dbReference type="ARBA" id="ARBA00022679"/>
    </source>
</evidence>
<evidence type="ECO:0000256" key="11">
    <source>
        <dbReference type="ARBA" id="ARBA00048160"/>
    </source>
</evidence>
<reference evidence="15 16" key="1">
    <citation type="submission" date="2008-07" db="EMBL/GenBank/DDBJ databases">
        <authorList>
            <person name="El-Sayed N."/>
            <person name="Caler E."/>
            <person name="Inman J."/>
            <person name="Amedeo P."/>
            <person name="Hass B."/>
            <person name="Wortman J."/>
        </authorList>
    </citation>
    <scope>NUCLEOTIDE SEQUENCE [LARGE SCALE GENOMIC DNA]</scope>
    <source>
        <strain evidence="16">ATCC 50983 / TXsc</strain>
    </source>
</reference>
<feature type="domain" description="Hexokinase C-terminal" evidence="14">
    <location>
        <begin position="221"/>
        <end position="326"/>
    </location>
</feature>
<evidence type="ECO:0000256" key="7">
    <source>
        <dbReference type="ARBA" id="ARBA00022840"/>
    </source>
</evidence>
<keyword evidence="4 12" id="KW-0808">Transferase</keyword>
<comment type="pathway">
    <text evidence="2">Carbohydrate metabolism; hexose metabolism.</text>
</comment>
<name>C5KWM6_PERM5</name>
<dbReference type="InterPro" id="IPR022673">
    <property type="entry name" value="Hexokinase_C"/>
</dbReference>
<dbReference type="GO" id="GO:0005829">
    <property type="term" value="C:cytosol"/>
    <property type="evidence" value="ECO:0007669"/>
    <property type="project" value="TreeGrafter"/>
</dbReference>
<keyword evidence="7 12" id="KW-0067">ATP-binding</keyword>
<dbReference type="Gene3D" id="3.40.367.20">
    <property type="match status" value="2"/>
</dbReference>
<dbReference type="InParanoid" id="C5KWM6"/>
<dbReference type="InterPro" id="IPR043129">
    <property type="entry name" value="ATPase_NBD"/>
</dbReference>
<dbReference type="GO" id="GO:0004340">
    <property type="term" value="F:glucokinase activity"/>
    <property type="evidence" value="ECO:0007669"/>
    <property type="project" value="TreeGrafter"/>
</dbReference>
<evidence type="ECO:0000256" key="8">
    <source>
        <dbReference type="ARBA" id="ARBA00023152"/>
    </source>
</evidence>
<keyword evidence="6 12" id="KW-0418">Kinase</keyword>
<dbReference type="FunCoup" id="C5KWM6">
    <property type="interactions" value="171"/>
</dbReference>
<dbReference type="Proteomes" id="UP000007800">
    <property type="component" value="Unassembled WGS sequence"/>
</dbReference>
<protein>
    <recommendedName>
        <fullName evidence="12">Phosphotransferase</fullName>
        <ecNumber evidence="12">2.7.1.-</ecNumber>
    </recommendedName>
</protein>
<dbReference type="UniPathway" id="UPA00109">
    <property type="reaction ID" value="UER00180"/>
</dbReference>
<dbReference type="GO" id="GO:0005536">
    <property type="term" value="F:D-glucose binding"/>
    <property type="evidence" value="ECO:0007669"/>
    <property type="project" value="InterPro"/>
</dbReference>
<dbReference type="Pfam" id="PF03727">
    <property type="entry name" value="Hexokinase_2"/>
    <property type="match status" value="2"/>
</dbReference>
<proteinExistence type="inferred from homology"/>
<organism evidence="16">
    <name type="scientific">Perkinsus marinus (strain ATCC 50983 / TXsc)</name>
    <dbReference type="NCBI Taxonomy" id="423536"/>
    <lineage>
        <taxon>Eukaryota</taxon>
        <taxon>Sar</taxon>
        <taxon>Alveolata</taxon>
        <taxon>Perkinsozoa</taxon>
        <taxon>Perkinsea</taxon>
        <taxon>Perkinsida</taxon>
        <taxon>Perkinsidae</taxon>
        <taxon>Perkinsus</taxon>
    </lineage>
</organism>
<keyword evidence="16" id="KW-1185">Reference proteome</keyword>
<accession>C5KWM6</accession>
<gene>
    <name evidence="15" type="ORF">Pmar_PMAR020080</name>
</gene>
<dbReference type="OrthoDB" id="419021at2759"/>
<dbReference type="PRINTS" id="PR00475">
    <property type="entry name" value="HEXOKINASE"/>
</dbReference>
<evidence type="ECO:0000256" key="5">
    <source>
        <dbReference type="ARBA" id="ARBA00022741"/>
    </source>
</evidence>
<comment type="similarity">
    <text evidence="3 12">Belongs to the hexokinase family.</text>
</comment>
<evidence type="ECO:0000259" key="13">
    <source>
        <dbReference type="Pfam" id="PF00349"/>
    </source>
</evidence>
<dbReference type="FunFam" id="3.30.420.40:FF:000805">
    <property type="entry name" value="Hexokinase-2"/>
    <property type="match status" value="1"/>
</dbReference>
<dbReference type="GO" id="GO:0005524">
    <property type="term" value="F:ATP binding"/>
    <property type="evidence" value="ECO:0007669"/>
    <property type="project" value="UniProtKB-UniRule"/>
</dbReference>
<dbReference type="PANTHER" id="PTHR19443:SF16">
    <property type="entry name" value="HEXOKINASE TYPE 1-RELATED"/>
    <property type="match status" value="1"/>
</dbReference>
<comment type="pathway">
    <text evidence="1">Carbohydrate degradation; glycolysis; D-glyceraldehyde 3-phosphate and glycerone phosphate from D-glucose: step 1/4.</text>
</comment>
<comment type="catalytic activity">
    <reaction evidence="11">
        <text>D-glucose + ATP = D-glucose 6-phosphate + ADP + H(+)</text>
        <dbReference type="Rhea" id="RHEA:17825"/>
        <dbReference type="ChEBI" id="CHEBI:4167"/>
        <dbReference type="ChEBI" id="CHEBI:15378"/>
        <dbReference type="ChEBI" id="CHEBI:30616"/>
        <dbReference type="ChEBI" id="CHEBI:61548"/>
        <dbReference type="ChEBI" id="CHEBI:456216"/>
        <dbReference type="EC" id="2.7.1.1"/>
    </reaction>
    <physiologicalReaction direction="left-to-right" evidence="11">
        <dbReference type="Rhea" id="RHEA:17826"/>
    </physiologicalReaction>
</comment>
<dbReference type="Pfam" id="PF00349">
    <property type="entry name" value="Hexokinase_1"/>
    <property type="match status" value="1"/>
</dbReference>
<dbReference type="EC" id="2.7.1.-" evidence="12"/>
<evidence type="ECO:0000256" key="6">
    <source>
        <dbReference type="ARBA" id="ARBA00022777"/>
    </source>
</evidence>
<evidence type="ECO:0000256" key="10">
    <source>
        <dbReference type="ARBA" id="ARBA00047905"/>
    </source>
</evidence>
<comment type="catalytic activity">
    <reaction evidence="9">
        <text>a D-hexose + ATP = a D-hexose 6-phosphate + ADP + H(+)</text>
        <dbReference type="Rhea" id="RHEA:22740"/>
        <dbReference type="ChEBI" id="CHEBI:4194"/>
        <dbReference type="ChEBI" id="CHEBI:15378"/>
        <dbReference type="ChEBI" id="CHEBI:30616"/>
        <dbReference type="ChEBI" id="CHEBI:229467"/>
        <dbReference type="ChEBI" id="CHEBI:456216"/>
        <dbReference type="EC" id="2.7.1.1"/>
    </reaction>
    <physiologicalReaction direction="left-to-right" evidence="9">
        <dbReference type="Rhea" id="RHEA:22741"/>
    </physiologicalReaction>
</comment>
<dbReference type="EMBL" id="GG677039">
    <property type="protein sequence ID" value="EER11101.1"/>
    <property type="molecule type" value="Genomic_DNA"/>
</dbReference>
<dbReference type="PANTHER" id="PTHR19443">
    <property type="entry name" value="HEXOKINASE"/>
    <property type="match status" value="1"/>
</dbReference>
<dbReference type="GO" id="GO:0008865">
    <property type="term" value="F:fructokinase activity"/>
    <property type="evidence" value="ECO:0007669"/>
    <property type="project" value="TreeGrafter"/>
</dbReference>
<dbReference type="GeneID" id="9056482"/>
<evidence type="ECO:0000256" key="2">
    <source>
        <dbReference type="ARBA" id="ARBA00005028"/>
    </source>
</evidence>